<dbReference type="Pfam" id="PF12927">
    <property type="entry name" value="DUF3835"/>
    <property type="match status" value="2"/>
</dbReference>
<feature type="compositionally biased region" description="Basic and acidic residues" evidence="1">
    <location>
        <begin position="421"/>
        <end position="438"/>
    </location>
</feature>
<evidence type="ECO:0000256" key="1">
    <source>
        <dbReference type="SAM" id="MobiDB-lite"/>
    </source>
</evidence>
<feature type="region of interest" description="Disordered" evidence="1">
    <location>
        <begin position="405"/>
        <end position="654"/>
    </location>
</feature>
<feature type="compositionally biased region" description="Polar residues" evidence="1">
    <location>
        <begin position="208"/>
        <end position="217"/>
    </location>
</feature>
<feature type="compositionally biased region" description="Polar residues" evidence="1">
    <location>
        <begin position="258"/>
        <end position="273"/>
    </location>
</feature>
<dbReference type="HOGENOM" id="CLU_027151_0_0_1"/>
<feature type="domain" description="DUF3835" evidence="2">
    <location>
        <begin position="300"/>
        <end position="366"/>
    </location>
</feature>
<evidence type="ECO:0000259" key="2">
    <source>
        <dbReference type="Pfam" id="PF12927"/>
    </source>
</evidence>
<feature type="compositionally biased region" description="Basic and acidic residues" evidence="1">
    <location>
        <begin position="641"/>
        <end position="654"/>
    </location>
</feature>
<keyword evidence="4" id="KW-1185">Reference proteome</keyword>
<dbReference type="STRING" id="1381753.V2XDX4"/>
<feature type="compositionally biased region" description="Basic and acidic residues" evidence="1">
    <location>
        <begin position="243"/>
        <end position="257"/>
    </location>
</feature>
<feature type="region of interest" description="Disordered" evidence="1">
    <location>
        <begin position="329"/>
        <end position="357"/>
    </location>
</feature>
<sequence length="654" mass="71414">MSSTGRTDAEGLQNLLQSIAPDAVQNVTPEALQRLSDKLSELMGEDVVRTAFAGGEQFNEHGLSILDVTEPSSLNANGSTSVASMVEEPPLIPLSSLSSSERERHRRERDRILDLLEEEEEIEQRRADELEREERRREMERRKEAARTELDKLKMIKESHKKMGKALLQSLEESRKEDQVPDVKREKSDTSKKSVSFADEHEPAVDVSSPTLGSTPHPSEVDWGDLLRGKLRASGRPTLLSTNDEHLMKKQVVERIPETTQQRSTPKQPIRSTIDSDDESEPAHSPPSSDSEDEDGKPELEEDEFDIDTALHHREIALAYQAQRSKIGEDTAQALASHMHDPKEDPSLDQSHKPKASVSKFRAGRLASSYAASSPSTSQSIGASTIPASGVDTLQRAIRMGKLDSDEHLVGGADEGESDQDEGHEAVQEVLELLKKGEVYNLGPGGLHAITPEGASSSKQPPPFTMPYEPLPTKPKTSKFKLSRDPPSSIASSSDPSTPINTSERSSPKLPNPSAVIEHAAPLGTSAPSFNPTVVASPSFTRPGQSTSGPMIVESPSFPSGLAPRSVTRPERPPMVMSSTVKEKETTQQLPMVLESPSFPSGLAPRSSSRPERPPAVMASTVREKESGRNVTQPQSEEASEQPKRVSRFKAEHM</sequence>
<protein>
    <recommendedName>
        <fullName evidence="2">DUF3835 domain-containing protein</fullName>
    </recommendedName>
</protein>
<dbReference type="OrthoDB" id="21413at2759"/>
<evidence type="ECO:0000313" key="4">
    <source>
        <dbReference type="Proteomes" id="UP000017559"/>
    </source>
</evidence>
<feature type="region of interest" description="Disordered" evidence="1">
    <location>
        <begin position="121"/>
        <end position="310"/>
    </location>
</feature>
<dbReference type="AlphaFoldDB" id="V2XDX4"/>
<accession>V2XDX4</accession>
<evidence type="ECO:0000313" key="3">
    <source>
        <dbReference type="EMBL" id="ESK97393.1"/>
    </source>
</evidence>
<feature type="domain" description="DUF3835" evidence="2">
    <location>
        <begin position="633"/>
        <end position="653"/>
    </location>
</feature>
<feature type="compositionally biased region" description="Low complexity" evidence="1">
    <location>
        <begin position="485"/>
        <end position="500"/>
    </location>
</feature>
<feature type="compositionally biased region" description="Acidic residues" evidence="1">
    <location>
        <begin position="290"/>
        <end position="307"/>
    </location>
</feature>
<comment type="caution">
    <text evidence="3">The sequence shown here is derived from an EMBL/GenBank/DDBJ whole genome shotgun (WGS) entry which is preliminary data.</text>
</comment>
<dbReference type="KEGG" id="mrr:Moror_17824"/>
<feature type="compositionally biased region" description="Basic and acidic residues" evidence="1">
    <location>
        <begin position="172"/>
        <end position="204"/>
    </location>
</feature>
<name>V2XDX4_MONRO</name>
<dbReference type="Proteomes" id="UP000017559">
    <property type="component" value="Unassembled WGS sequence"/>
</dbReference>
<feature type="compositionally biased region" description="Basic and acidic residues" evidence="1">
    <location>
        <begin position="123"/>
        <end position="158"/>
    </location>
</feature>
<feature type="compositionally biased region" description="Pro residues" evidence="1">
    <location>
        <begin position="460"/>
        <end position="473"/>
    </location>
</feature>
<feature type="compositionally biased region" description="Basic and acidic residues" evidence="1">
    <location>
        <begin position="338"/>
        <end position="352"/>
    </location>
</feature>
<feature type="compositionally biased region" description="Polar residues" evidence="1">
    <location>
        <begin position="526"/>
        <end position="549"/>
    </location>
</feature>
<reference evidence="3 4" key="1">
    <citation type="journal article" date="2014" name="BMC Genomics">
        <title>Genome and secretome analysis of the hemibiotrophic fungal pathogen, Moniliophthora roreri, which causes frosty pod rot disease of cacao: mechanisms of the biotrophic and necrotrophic phases.</title>
        <authorList>
            <person name="Meinhardt L.W."/>
            <person name="Costa G.G.L."/>
            <person name="Thomazella D.P.T."/>
            <person name="Teixeira P.J.P.L."/>
            <person name="Carazzolle M.F."/>
            <person name="Schuster S.C."/>
            <person name="Carlson J.E."/>
            <person name="Guiltinan M.J."/>
            <person name="Mieczkowski P."/>
            <person name="Farmer A."/>
            <person name="Ramaraj T."/>
            <person name="Crozier J."/>
            <person name="Davis R.E."/>
            <person name="Shao J."/>
            <person name="Melnick R.L."/>
            <person name="Pereira G.A.G."/>
            <person name="Bailey B.A."/>
        </authorList>
    </citation>
    <scope>NUCLEOTIDE SEQUENCE [LARGE SCALE GENOMIC DNA]</scope>
    <source>
        <strain evidence="3 4">MCA 2997</strain>
    </source>
</reference>
<gene>
    <name evidence="3" type="ORF">Moror_17824</name>
</gene>
<dbReference type="InterPro" id="IPR024325">
    <property type="entry name" value="DUF3835"/>
</dbReference>
<proteinExistence type="predicted"/>
<dbReference type="EMBL" id="AWSO01000027">
    <property type="protein sequence ID" value="ESK97393.1"/>
    <property type="molecule type" value="Genomic_DNA"/>
</dbReference>
<organism evidence="3 4">
    <name type="scientific">Moniliophthora roreri (strain MCA 2997)</name>
    <name type="common">Cocoa frosty pod rot fungus</name>
    <name type="synonym">Crinipellis roreri</name>
    <dbReference type="NCBI Taxonomy" id="1381753"/>
    <lineage>
        <taxon>Eukaryota</taxon>
        <taxon>Fungi</taxon>
        <taxon>Dikarya</taxon>
        <taxon>Basidiomycota</taxon>
        <taxon>Agaricomycotina</taxon>
        <taxon>Agaricomycetes</taxon>
        <taxon>Agaricomycetidae</taxon>
        <taxon>Agaricales</taxon>
        <taxon>Marasmiineae</taxon>
        <taxon>Marasmiaceae</taxon>
        <taxon>Moniliophthora</taxon>
    </lineage>
</organism>